<dbReference type="InterPro" id="IPR051647">
    <property type="entry name" value="Mediator_comp_sub12"/>
</dbReference>
<organism evidence="2 3">
    <name type="scientific">Physocladia obscura</name>
    <dbReference type="NCBI Taxonomy" id="109957"/>
    <lineage>
        <taxon>Eukaryota</taxon>
        <taxon>Fungi</taxon>
        <taxon>Fungi incertae sedis</taxon>
        <taxon>Chytridiomycota</taxon>
        <taxon>Chytridiomycota incertae sedis</taxon>
        <taxon>Chytridiomycetes</taxon>
        <taxon>Chytridiales</taxon>
        <taxon>Chytriomycetaceae</taxon>
        <taxon>Physocladia</taxon>
    </lineage>
</organism>
<protein>
    <submittedName>
        <fullName evidence="2">Uncharacterized protein</fullName>
    </submittedName>
</protein>
<evidence type="ECO:0000313" key="2">
    <source>
        <dbReference type="EMBL" id="KAJ3095625.1"/>
    </source>
</evidence>
<dbReference type="EMBL" id="JADGJH010002684">
    <property type="protein sequence ID" value="KAJ3095625.1"/>
    <property type="molecule type" value="Genomic_DNA"/>
</dbReference>
<feature type="compositionally biased region" description="Basic and acidic residues" evidence="1">
    <location>
        <begin position="348"/>
        <end position="371"/>
    </location>
</feature>
<feature type="compositionally biased region" description="Low complexity" evidence="1">
    <location>
        <begin position="173"/>
        <end position="204"/>
    </location>
</feature>
<evidence type="ECO:0000256" key="1">
    <source>
        <dbReference type="SAM" id="MobiDB-lite"/>
    </source>
</evidence>
<name>A0AAD5SWZ4_9FUNG</name>
<evidence type="ECO:0000313" key="3">
    <source>
        <dbReference type="Proteomes" id="UP001211907"/>
    </source>
</evidence>
<keyword evidence="3" id="KW-1185">Reference proteome</keyword>
<comment type="caution">
    <text evidence="2">The sequence shown here is derived from an EMBL/GenBank/DDBJ whole genome shotgun (WGS) entry which is preliminary data.</text>
</comment>
<dbReference type="Proteomes" id="UP001211907">
    <property type="component" value="Unassembled WGS sequence"/>
</dbReference>
<feature type="compositionally biased region" description="Low complexity" evidence="1">
    <location>
        <begin position="328"/>
        <end position="343"/>
    </location>
</feature>
<feature type="compositionally biased region" description="Polar residues" evidence="1">
    <location>
        <begin position="266"/>
        <end position="275"/>
    </location>
</feature>
<feature type="compositionally biased region" description="Polar residues" evidence="1">
    <location>
        <begin position="210"/>
        <end position="223"/>
    </location>
</feature>
<dbReference type="GO" id="GO:0003713">
    <property type="term" value="F:transcription coactivator activity"/>
    <property type="evidence" value="ECO:0007669"/>
    <property type="project" value="TreeGrafter"/>
</dbReference>
<feature type="compositionally biased region" description="Polar residues" evidence="1">
    <location>
        <begin position="232"/>
        <end position="246"/>
    </location>
</feature>
<dbReference type="AlphaFoldDB" id="A0AAD5SWZ4"/>
<sequence length="444" mass="48499">MARRPTNMDDLLRDLDESLNEFTEIARMEAANAEETAPVLATKSTINEQINAITDGANNEDDSAYDLLDSYGDESETTVNQGPVTITMPAPPVANPTAAYGVRPPRPLPLPAHSDQPPAMARQTSQQASAPPSMVRQFSASQQQHQFQQQQQLSPSQIYLQQPLLQRQQFVQNTNPQQQQYQQQQQSFTSGGSTSSGRSPVPVSGKHSPNPISASVRNIQPPNLSHAPNLARMNSNSGSIHSNQSPAATVTGGFLSGDQIRRGSTATATVQSDTASFGGRRGSDATYNTNTSVGDDAAQEEVRKLRDQLERAKIELQDQLEMNKLLNQQQQQQQQQQQTQQAQPTNNRSERNDEFQGVHKELEYSKKEKSGDTSSVNSKTSGKSTGGWSLFGRSKSQSRTTKPVANSTTATVAAPEQKLAENGKPVVAKKKKKDDRPLMVMIDF</sequence>
<feature type="region of interest" description="Disordered" evidence="1">
    <location>
        <begin position="74"/>
        <end position="151"/>
    </location>
</feature>
<accession>A0AAD5SWZ4</accession>
<gene>
    <name evidence="2" type="ORF">HK100_005770</name>
</gene>
<feature type="region of interest" description="Disordered" evidence="1">
    <location>
        <begin position="266"/>
        <end position="298"/>
    </location>
</feature>
<feature type="region of interest" description="Disordered" evidence="1">
    <location>
        <begin position="326"/>
        <end position="444"/>
    </location>
</feature>
<proteinExistence type="predicted"/>
<feature type="compositionally biased region" description="Low complexity" evidence="1">
    <location>
        <begin position="137"/>
        <end position="151"/>
    </location>
</feature>
<feature type="compositionally biased region" description="Polar residues" evidence="1">
    <location>
        <begin position="394"/>
        <end position="411"/>
    </location>
</feature>
<feature type="compositionally biased region" description="Low complexity" evidence="1">
    <location>
        <begin position="373"/>
        <end position="388"/>
    </location>
</feature>
<dbReference type="GO" id="GO:0045944">
    <property type="term" value="P:positive regulation of transcription by RNA polymerase II"/>
    <property type="evidence" value="ECO:0007669"/>
    <property type="project" value="TreeGrafter"/>
</dbReference>
<dbReference type="PANTHER" id="PTHR46007:SF8">
    <property type="entry name" value="C2H2-TYPE DOMAIN-CONTAINING PROTEIN"/>
    <property type="match status" value="1"/>
</dbReference>
<feature type="region of interest" description="Disordered" evidence="1">
    <location>
        <begin position="173"/>
        <end position="246"/>
    </location>
</feature>
<dbReference type="GO" id="GO:0016592">
    <property type="term" value="C:mediator complex"/>
    <property type="evidence" value="ECO:0007669"/>
    <property type="project" value="TreeGrafter"/>
</dbReference>
<reference evidence="2" key="1">
    <citation type="submission" date="2020-05" db="EMBL/GenBank/DDBJ databases">
        <title>Phylogenomic resolution of chytrid fungi.</title>
        <authorList>
            <person name="Stajich J.E."/>
            <person name="Amses K."/>
            <person name="Simmons R."/>
            <person name="Seto K."/>
            <person name="Myers J."/>
            <person name="Bonds A."/>
            <person name="Quandt C.A."/>
            <person name="Barry K."/>
            <person name="Liu P."/>
            <person name="Grigoriev I."/>
            <person name="Longcore J.E."/>
            <person name="James T.Y."/>
        </authorList>
    </citation>
    <scope>NUCLEOTIDE SEQUENCE</scope>
    <source>
        <strain evidence="2">JEL0513</strain>
    </source>
</reference>
<dbReference type="PANTHER" id="PTHR46007">
    <property type="entry name" value="MEDIATOR OF RNA POLYMERASE II TRANSCRIPTION SUBUNIT 12"/>
    <property type="match status" value="1"/>
</dbReference>